<dbReference type="EMBL" id="JAIWYP010000001">
    <property type="protein sequence ID" value="KAH3891180.1"/>
    <property type="molecule type" value="Genomic_DNA"/>
</dbReference>
<gene>
    <name evidence="2" type="ORF">DPMN_015269</name>
</gene>
<dbReference type="PANTHER" id="PTHR37984">
    <property type="entry name" value="PROTEIN CBG26694"/>
    <property type="match status" value="1"/>
</dbReference>
<dbReference type="FunFam" id="3.30.420.10:FF:000032">
    <property type="entry name" value="Retrovirus-related Pol polyprotein from transposon 297-like Protein"/>
    <property type="match status" value="1"/>
</dbReference>
<protein>
    <recommendedName>
        <fullName evidence="1">Integrase catalytic domain-containing protein</fullName>
    </recommendedName>
</protein>
<dbReference type="Gene3D" id="3.30.420.10">
    <property type="entry name" value="Ribonuclease H-like superfamily/Ribonuclease H"/>
    <property type="match status" value="1"/>
</dbReference>
<dbReference type="SUPFAM" id="SSF53098">
    <property type="entry name" value="Ribonuclease H-like"/>
    <property type="match status" value="1"/>
</dbReference>
<accession>A0A9D4S5B9</accession>
<dbReference type="Pfam" id="PF00665">
    <property type="entry name" value="rve"/>
    <property type="match status" value="1"/>
</dbReference>
<feature type="domain" description="Integrase catalytic" evidence="1">
    <location>
        <begin position="33"/>
        <end position="164"/>
    </location>
</feature>
<evidence type="ECO:0000313" key="3">
    <source>
        <dbReference type="Proteomes" id="UP000828390"/>
    </source>
</evidence>
<proteinExistence type="predicted"/>
<dbReference type="GO" id="GO:0015074">
    <property type="term" value="P:DNA integration"/>
    <property type="evidence" value="ECO:0007669"/>
    <property type="project" value="InterPro"/>
</dbReference>
<reference evidence="2" key="2">
    <citation type="submission" date="2020-11" db="EMBL/GenBank/DDBJ databases">
        <authorList>
            <person name="McCartney M.A."/>
            <person name="Auch B."/>
            <person name="Kono T."/>
            <person name="Mallez S."/>
            <person name="Becker A."/>
            <person name="Gohl D.M."/>
            <person name="Silverstein K.A.T."/>
            <person name="Koren S."/>
            <person name="Bechman K.B."/>
            <person name="Herman A."/>
            <person name="Abrahante J.E."/>
            <person name="Garbe J."/>
        </authorList>
    </citation>
    <scope>NUCLEOTIDE SEQUENCE</scope>
    <source>
        <strain evidence="2">Duluth1</strain>
        <tissue evidence="2">Whole animal</tissue>
    </source>
</reference>
<dbReference type="PANTHER" id="PTHR37984:SF15">
    <property type="entry name" value="INTEGRASE CATALYTIC DOMAIN-CONTAINING PROTEIN"/>
    <property type="match status" value="1"/>
</dbReference>
<dbReference type="InterPro" id="IPR050951">
    <property type="entry name" value="Retrovirus_Pol_polyprotein"/>
</dbReference>
<organism evidence="2 3">
    <name type="scientific">Dreissena polymorpha</name>
    <name type="common">Zebra mussel</name>
    <name type="synonym">Mytilus polymorpha</name>
    <dbReference type="NCBI Taxonomy" id="45954"/>
    <lineage>
        <taxon>Eukaryota</taxon>
        <taxon>Metazoa</taxon>
        <taxon>Spiralia</taxon>
        <taxon>Lophotrochozoa</taxon>
        <taxon>Mollusca</taxon>
        <taxon>Bivalvia</taxon>
        <taxon>Autobranchia</taxon>
        <taxon>Heteroconchia</taxon>
        <taxon>Euheterodonta</taxon>
        <taxon>Imparidentia</taxon>
        <taxon>Neoheterodontei</taxon>
        <taxon>Myida</taxon>
        <taxon>Dreissenoidea</taxon>
        <taxon>Dreissenidae</taxon>
        <taxon>Dreissena</taxon>
    </lineage>
</organism>
<dbReference type="GO" id="GO:0003676">
    <property type="term" value="F:nucleic acid binding"/>
    <property type="evidence" value="ECO:0007669"/>
    <property type="project" value="InterPro"/>
</dbReference>
<sequence>MKDDIRDFIRNCTVCAARKRPTKPGRHGLQEYSVSFPLDRVCTDIIGPLPVTQQNNRFILVVMDQFTRFVKCYAIPNQTAETVARKIVYEYFSRYGVCLDIHSDQGCNYQSKLFREVCRLLEINQTRTSSYHPSGNGMSERLNKCLYDMITTYIDDNQTIWDED</sequence>
<evidence type="ECO:0000259" key="1">
    <source>
        <dbReference type="PROSITE" id="PS50994"/>
    </source>
</evidence>
<name>A0A9D4S5B9_DREPO</name>
<dbReference type="Proteomes" id="UP000828390">
    <property type="component" value="Unassembled WGS sequence"/>
</dbReference>
<dbReference type="AlphaFoldDB" id="A0A9D4S5B9"/>
<keyword evidence="3" id="KW-1185">Reference proteome</keyword>
<reference evidence="2" key="1">
    <citation type="journal article" date="2019" name="bioRxiv">
        <title>The Genome of the Zebra Mussel, Dreissena polymorpha: A Resource for Invasive Species Research.</title>
        <authorList>
            <person name="McCartney M.A."/>
            <person name="Auch B."/>
            <person name="Kono T."/>
            <person name="Mallez S."/>
            <person name="Zhang Y."/>
            <person name="Obille A."/>
            <person name="Becker A."/>
            <person name="Abrahante J.E."/>
            <person name="Garbe J."/>
            <person name="Badalamenti J.P."/>
            <person name="Herman A."/>
            <person name="Mangelson H."/>
            <person name="Liachko I."/>
            <person name="Sullivan S."/>
            <person name="Sone E.D."/>
            <person name="Koren S."/>
            <person name="Silverstein K.A.T."/>
            <person name="Beckman K.B."/>
            <person name="Gohl D.M."/>
        </authorList>
    </citation>
    <scope>NUCLEOTIDE SEQUENCE</scope>
    <source>
        <strain evidence="2">Duluth1</strain>
        <tissue evidence="2">Whole animal</tissue>
    </source>
</reference>
<dbReference type="InterPro" id="IPR012337">
    <property type="entry name" value="RNaseH-like_sf"/>
</dbReference>
<evidence type="ECO:0000313" key="2">
    <source>
        <dbReference type="EMBL" id="KAH3891180.1"/>
    </source>
</evidence>
<dbReference type="InterPro" id="IPR036397">
    <property type="entry name" value="RNaseH_sf"/>
</dbReference>
<dbReference type="InterPro" id="IPR001584">
    <property type="entry name" value="Integrase_cat-core"/>
</dbReference>
<dbReference type="PROSITE" id="PS50994">
    <property type="entry name" value="INTEGRASE"/>
    <property type="match status" value="1"/>
</dbReference>
<comment type="caution">
    <text evidence="2">The sequence shown here is derived from an EMBL/GenBank/DDBJ whole genome shotgun (WGS) entry which is preliminary data.</text>
</comment>